<accession>E8M1W2</accession>
<evidence type="ECO:0000313" key="3">
    <source>
        <dbReference type="Proteomes" id="UP000006228"/>
    </source>
</evidence>
<evidence type="ECO:0000256" key="1">
    <source>
        <dbReference type="NCBIfam" id="TIGR03369"/>
    </source>
</evidence>
<dbReference type="AlphaFoldDB" id="E8M1W2"/>
<proteinExistence type="predicted"/>
<dbReference type="RefSeq" id="WP_008073013.1">
    <property type="nucleotide sequence ID" value="NZ_AEVT01000008.1"/>
</dbReference>
<evidence type="ECO:0000313" key="2">
    <source>
        <dbReference type="EMBL" id="EGA71976.1"/>
    </source>
</evidence>
<dbReference type="NCBIfam" id="TIGR03369">
    <property type="entry name" value="cellulose_bcsE"/>
    <property type="match status" value="1"/>
</dbReference>
<dbReference type="Proteomes" id="UP000006228">
    <property type="component" value="Unassembled WGS sequence"/>
</dbReference>
<reference evidence="2 3" key="1">
    <citation type="journal article" date="2012" name="Int. J. Syst. Evol. Microbiol.">
        <title>Vibrio caribbeanicus sp. nov., isolated from the marine sponge Scleritoderma cyanea.</title>
        <authorList>
            <person name="Hoffmann M."/>
            <person name="Monday S.R."/>
            <person name="Allard M.W."/>
            <person name="Strain E.A."/>
            <person name="Whittaker P."/>
            <person name="Naum M."/>
            <person name="McCarthy P.J."/>
            <person name="Lopez J.V."/>
            <person name="Fischer M."/>
            <person name="Brown E.W."/>
        </authorList>
    </citation>
    <scope>NUCLEOTIDE SEQUENCE [LARGE SCALE GENOMIC DNA]</scope>
    <source>
        <strain evidence="3">DSMZ 21326</strain>
    </source>
</reference>
<comment type="caution">
    <text evidence="2">The sequence shown here is derived from an EMBL/GenBank/DDBJ whole genome shotgun (WGS) entry which is preliminary data.</text>
</comment>
<name>E8M1W2_PHOS4</name>
<organism evidence="2 3">
    <name type="scientific">Vibrio sinaloensis DSM 21326</name>
    <dbReference type="NCBI Taxonomy" id="945550"/>
    <lineage>
        <taxon>Bacteria</taxon>
        <taxon>Pseudomonadati</taxon>
        <taxon>Pseudomonadota</taxon>
        <taxon>Gammaproteobacteria</taxon>
        <taxon>Vibrionales</taxon>
        <taxon>Vibrionaceae</taxon>
        <taxon>Vibrio</taxon>
        <taxon>Vibrio oreintalis group</taxon>
    </lineage>
</organism>
<protein>
    <recommendedName>
        <fullName evidence="1">Cellulose biosynthesis protein BcsE</fullName>
    </recommendedName>
</protein>
<dbReference type="GO" id="GO:0035438">
    <property type="term" value="F:cyclic-di-GMP binding"/>
    <property type="evidence" value="ECO:0007669"/>
    <property type="project" value="InterPro"/>
</dbReference>
<dbReference type="InterPro" id="IPR017745">
    <property type="entry name" value="BcsE"/>
</dbReference>
<dbReference type="EMBL" id="AEVT01000008">
    <property type="protein sequence ID" value="EGA71976.1"/>
    <property type="molecule type" value="Genomic_DNA"/>
</dbReference>
<dbReference type="OrthoDB" id="5840260at2"/>
<dbReference type="GeneID" id="95567590"/>
<sequence length="525" mass="59087">MSLINSLPAVISEQNSKSVYVNLFTHKHMVLEFLSSASAISHDSCVTSFVDKDTFLSGLDNNSIQAFDYLAENHISSLYFLAVKKAKKKLAPLILAKDLYKLTLRNNSQLVLILPDSILSHYSDDDIGVFLRKINALARKKSLKVNICIFGHLATSVLKPKLLTINQFIAGLTTMAVLDNSRYSYLIDFWSNTHGVKSEQEFIVTFGDQGHLQATQYEHFLSTDVKEDKADSERVYMSKDAVMEGAVVAKSIHLADNNQHLIDMLDSPRASTLIFSCTSQGEVHQLALDCYRLRTQAGRQLKIIIRETKQCLRHADEQFFLRAGVNLICPAQVPHTRFMTQVEAIQGQILTRTLPRTLDSLLKYDVKFGSKGYLNHQDFIQYCTDIITNSTHANVNYCLIRLKLLPGMSAGECLRLCHIRRDGDVVTAGNTALYVLFSMIRPSDIDMALSNIFEFPVRDLFHSVRIFDTQIDVEAELKYIVQDKVEVAKEISSLATEQKLFSPAAHTIAEEPELFAVKQAIRLKG</sequence>
<gene>
    <name evidence="2" type="ORF">VISI1226_01925</name>
</gene>
<dbReference type="Pfam" id="PF10995">
    <property type="entry name" value="CBP_BcsE"/>
    <property type="match status" value="1"/>
</dbReference>
<dbReference type="eggNOG" id="ENOG502Z9EC">
    <property type="taxonomic scope" value="Bacteria"/>
</dbReference>